<comment type="subunit">
    <text evidence="5">Homodimer.</text>
</comment>
<organism evidence="24 25">
    <name type="scientific">Pomacea canaliculata</name>
    <name type="common">Golden apple snail</name>
    <dbReference type="NCBI Taxonomy" id="400727"/>
    <lineage>
        <taxon>Eukaryota</taxon>
        <taxon>Metazoa</taxon>
        <taxon>Spiralia</taxon>
        <taxon>Lophotrochozoa</taxon>
        <taxon>Mollusca</taxon>
        <taxon>Gastropoda</taxon>
        <taxon>Caenogastropoda</taxon>
        <taxon>Architaenioglossa</taxon>
        <taxon>Ampullarioidea</taxon>
        <taxon>Ampullariidae</taxon>
        <taxon>Pomacea</taxon>
    </lineage>
</organism>
<evidence type="ECO:0000256" key="10">
    <source>
        <dbReference type="ARBA" id="ARBA00022692"/>
    </source>
</evidence>
<dbReference type="GO" id="GO:0046872">
    <property type="term" value="F:metal ion binding"/>
    <property type="evidence" value="ECO:0007669"/>
    <property type="project" value="UniProtKB-KW"/>
</dbReference>
<keyword evidence="15 22" id="KW-0472">Membrane</keyword>
<evidence type="ECO:0000256" key="17">
    <source>
        <dbReference type="ARBA" id="ARBA00029567"/>
    </source>
</evidence>
<dbReference type="Pfam" id="PF21383">
    <property type="entry name" value="DPAGT1_ins"/>
    <property type="match status" value="1"/>
</dbReference>
<evidence type="ECO:0000256" key="18">
    <source>
        <dbReference type="ARBA" id="ARBA00033238"/>
    </source>
</evidence>
<evidence type="ECO:0000256" key="12">
    <source>
        <dbReference type="ARBA" id="ARBA00022824"/>
    </source>
</evidence>
<feature type="region of interest" description="Disordered" evidence="21">
    <location>
        <begin position="412"/>
        <end position="456"/>
    </location>
</feature>
<evidence type="ECO:0000256" key="13">
    <source>
        <dbReference type="ARBA" id="ARBA00022842"/>
    </source>
</evidence>
<dbReference type="PANTHER" id="PTHR10571:SF0">
    <property type="entry name" value="UDP-N-ACETYLGLUCOSAMINE--DOLICHYL-PHOSPHATE N-ACETYLGLUCOSAMINEPHOSPHOTRANSFERASE"/>
    <property type="match status" value="1"/>
</dbReference>
<feature type="transmembrane region" description="Helical" evidence="22">
    <location>
        <begin position="118"/>
        <end position="136"/>
    </location>
</feature>
<dbReference type="EC" id="2.7.8.15" evidence="6"/>
<evidence type="ECO:0000256" key="16">
    <source>
        <dbReference type="ARBA" id="ARBA00023180"/>
    </source>
</evidence>
<protein>
    <recommendedName>
        <fullName evidence="7">UDP-N-acetylglucosamine--dolichyl-phosphate N-acetylglucosaminephosphotransferase</fullName>
        <ecNumber evidence="6">2.7.8.15</ecNumber>
    </recommendedName>
    <alternativeName>
        <fullName evidence="17">GlcNAc-1-P transferase</fullName>
    </alternativeName>
    <alternativeName>
        <fullName evidence="18">N-acetylglucosamine-1-phosphate transferase</fullName>
    </alternativeName>
</protein>
<keyword evidence="12" id="KW-0256">Endoplasmic reticulum</keyword>
<dbReference type="InterPro" id="IPR048439">
    <property type="entry name" value="DPAGT1_ins"/>
</dbReference>
<feature type="transmembrane region" description="Helical" evidence="22">
    <location>
        <begin position="142"/>
        <end position="164"/>
    </location>
</feature>
<keyword evidence="16" id="KW-0325">Glycoprotein</keyword>
<comment type="caution">
    <text evidence="24">The sequence shown here is derived from an EMBL/GenBank/DDBJ whole genome shotgun (WGS) entry which is preliminary data.</text>
</comment>
<evidence type="ECO:0000256" key="11">
    <source>
        <dbReference type="ARBA" id="ARBA00022723"/>
    </source>
</evidence>
<dbReference type="InterPro" id="IPR013087">
    <property type="entry name" value="Znf_C2H2_type"/>
</dbReference>
<evidence type="ECO:0000256" key="19">
    <source>
        <dbReference type="ARBA" id="ARBA00044717"/>
    </source>
</evidence>
<evidence type="ECO:0000313" key="25">
    <source>
        <dbReference type="Proteomes" id="UP000245119"/>
    </source>
</evidence>
<evidence type="ECO:0000256" key="20">
    <source>
        <dbReference type="ARBA" id="ARBA00045078"/>
    </source>
</evidence>
<evidence type="ECO:0000256" key="22">
    <source>
        <dbReference type="SAM" id="Phobius"/>
    </source>
</evidence>
<accession>A0A2T7P2J1</accession>
<dbReference type="Proteomes" id="UP000245119">
    <property type="component" value="Linkage Group LG7"/>
</dbReference>
<dbReference type="STRING" id="400727.A0A2T7P2J1"/>
<comment type="pathway">
    <text evidence="3">Protein modification; protein glycosylation.</text>
</comment>
<dbReference type="GO" id="GO:0016757">
    <property type="term" value="F:glycosyltransferase activity"/>
    <property type="evidence" value="ECO:0007669"/>
    <property type="project" value="UniProtKB-KW"/>
</dbReference>
<comment type="cofactor">
    <cofactor evidence="1">
        <name>Mg(2+)</name>
        <dbReference type="ChEBI" id="CHEBI:18420"/>
    </cofactor>
</comment>
<comment type="catalytic activity">
    <reaction evidence="20">
        <text>a di-trans,poly-cis-dolichyl phosphate + UDP-N-acetyl-alpha-D-glucosamine = an N-acetyl-alpha-D-glucosaminyl-diphospho-di-trans,poly-cis-dolichol + UMP</text>
        <dbReference type="Rhea" id="RHEA:13289"/>
        <dbReference type="Rhea" id="RHEA-COMP:19498"/>
        <dbReference type="Rhea" id="RHEA-COMP:19507"/>
        <dbReference type="ChEBI" id="CHEBI:57683"/>
        <dbReference type="ChEBI" id="CHEBI:57705"/>
        <dbReference type="ChEBI" id="CHEBI:57865"/>
        <dbReference type="ChEBI" id="CHEBI:58427"/>
        <dbReference type="EC" id="2.7.8.15"/>
    </reaction>
    <physiologicalReaction direction="left-to-right" evidence="20">
        <dbReference type="Rhea" id="RHEA:13290"/>
    </physiologicalReaction>
</comment>
<keyword evidence="25" id="KW-1185">Reference proteome</keyword>
<keyword evidence="8" id="KW-0328">Glycosyltransferase</keyword>
<dbReference type="GO" id="GO:0006488">
    <property type="term" value="P:dolichol-linked oligosaccharide biosynthetic process"/>
    <property type="evidence" value="ECO:0007669"/>
    <property type="project" value="InterPro"/>
</dbReference>
<evidence type="ECO:0000256" key="3">
    <source>
        <dbReference type="ARBA" id="ARBA00004922"/>
    </source>
</evidence>
<dbReference type="InterPro" id="IPR033895">
    <property type="entry name" value="GPT"/>
</dbReference>
<dbReference type="PROSITE" id="PS00028">
    <property type="entry name" value="ZINC_FINGER_C2H2_1"/>
    <property type="match status" value="1"/>
</dbReference>
<dbReference type="UniPathway" id="UPA00378"/>
<evidence type="ECO:0000256" key="4">
    <source>
        <dbReference type="ARBA" id="ARBA00009317"/>
    </source>
</evidence>
<dbReference type="EMBL" id="PZQS01000007">
    <property type="protein sequence ID" value="PVD27636.1"/>
    <property type="molecule type" value="Genomic_DNA"/>
</dbReference>
<comment type="function">
    <text evidence="19">UDP-N-acetylglucosamine--dolichyl-phosphate N-acetylglucosaminephosphotransferase that operates in the biosynthetic pathway of dolichol-linked oligosaccharides, the glycan precursors employed in protein asparagine (N)-glycosylation. The assembly of dolichol-linked oligosaccharides begins on the cytosolic side of the endoplasmic reticulum membrane and finishes in its lumen. The sequential addition of sugars to dolichol pyrophosphate produces dolichol-linked oligosaccharides containing fourteen sugars, including two GlcNAcs, nine mannoses and three glucoses. Once assembled, the oligosaccharide is transferred from the lipid to nascent proteins by oligosaccharyltransferases. Catalyzes the initial step of dolichol-linked oligosaccharide biosynthesis, transfering GlcNAc-1-P from cytosolic UDP-GlcNAc onto the carrier lipid dolichyl phosphate (P-dolichol), yielding GlcNAc-P-P-dolichol embedded in the cytoplasmic leaflet of the endoplasmic reticulum membrane.</text>
</comment>
<evidence type="ECO:0000256" key="8">
    <source>
        <dbReference type="ARBA" id="ARBA00022676"/>
    </source>
</evidence>
<evidence type="ECO:0000256" key="9">
    <source>
        <dbReference type="ARBA" id="ARBA00022679"/>
    </source>
</evidence>
<comment type="subcellular location">
    <subcellularLocation>
        <location evidence="2">Endoplasmic reticulum membrane</location>
        <topology evidence="2">Multi-pass membrane protein</topology>
    </subcellularLocation>
</comment>
<feature type="transmembrane region" description="Helical" evidence="22">
    <location>
        <begin position="60"/>
        <end position="83"/>
    </location>
</feature>
<comment type="similarity">
    <text evidence="4">Belongs to the glycosyltransferase 4 family.</text>
</comment>
<evidence type="ECO:0000256" key="5">
    <source>
        <dbReference type="ARBA" id="ARBA00011738"/>
    </source>
</evidence>
<keyword evidence="14 22" id="KW-1133">Transmembrane helix</keyword>
<reference evidence="24 25" key="1">
    <citation type="submission" date="2018-04" db="EMBL/GenBank/DDBJ databases">
        <title>The genome of golden apple snail Pomacea canaliculata provides insight into stress tolerance and invasive adaptation.</title>
        <authorList>
            <person name="Liu C."/>
            <person name="Liu B."/>
            <person name="Ren Y."/>
            <person name="Zhang Y."/>
            <person name="Wang H."/>
            <person name="Li S."/>
            <person name="Jiang F."/>
            <person name="Yin L."/>
            <person name="Zhang G."/>
            <person name="Qian W."/>
            <person name="Fan W."/>
        </authorList>
    </citation>
    <scope>NUCLEOTIDE SEQUENCE [LARGE SCALE GENOMIC DNA]</scope>
    <source>
        <strain evidence="24">SZHN2017</strain>
        <tissue evidence="24">Muscle</tissue>
    </source>
</reference>
<dbReference type="GO" id="GO:0003975">
    <property type="term" value="F:UDP-N-acetylglucosamine-dolichyl-phosphate N-acetylglucosaminephosphotransferase activity"/>
    <property type="evidence" value="ECO:0007669"/>
    <property type="project" value="UniProtKB-EC"/>
</dbReference>
<evidence type="ECO:0000256" key="6">
    <source>
        <dbReference type="ARBA" id="ARBA00013225"/>
    </source>
</evidence>
<evidence type="ECO:0000256" key="1">
    <source>
        <dbReference type="ARBA" id="ARBA00001946"/>
    </source>
</evidence>
<keyword evidence="13" id="KW-0460">Magnesium</keyword>
<feature type="region of interest" description="Disordered" evidence="21">
    <location>
        <begin position="340"/>
        <end position="392"/>
    </location>
</feature>
<keyword evidence="10 22" id="KW-0812">Transmembrane</keyword>
<dbReference type="GO" id="GO:0005789">
    <property type="term" value="C:endoplasmic reticulum membrane"/>
    <property type="evidence" value="ECO:0007669"/>
    <property type="project" value="UniProtKB-SubCell"/>
</dbReference>
<dbReference type="Pfam" id="PF00953">
    <property type="entry name" value="Glycos_transf_4"/>
    <property type="match status" value="1"/>
</dbReference>
<evidence type="ECO:0000256" key="15">
    <source>
        <dbReference type="ARBA" id="ARBA00023136"/>
    </source>
</evidence>
<keyword evidence="11" id="KW-0479">Metal-binding</keyword>
<evidence type="ECO:0000259" key="23">
    <source>
        <dbReference type="PROSITE" id="PS00028"/>
    </source>
</evidence>
<feature type="compositionally biased region" description="Basic and acidic residues" evidence="21">
    <location>
        <begin position="414"/>
        <end position="444"/>
    </location>
</feature>
<proteinExistence type="inferred from homology"/>
<gene>
    <name evidence="24" type="ORF">C0Q70_12803</name>
</gene>
<evidence type="ECO:0000313" key="24">
    <source>
        <dbReference type="EMBL" id="PVD27636.1"/>
    </source>
</evidence>
<name>A0A2T7P2J1_POMCA</name>
<dbReference type="AlphaFoldDB" id="A0A2T7P2J1"/>
<keyword evidence="9" id="KW-0808">Transferase</keyword>
<dbReference type="CDD" id="cd06855">
    <property type="entry name" value="GT_GPT_euk"/>
    <property type="match status" value="1"/>
</dbReference>
<feature type="domain" description="C2H2-type" evidence="23">
    <location>
        <begin position="502"/>
        <end position="523"/>
    </location>
</feature>
<evidence type="ECO:0000256" key="7">
    <source>
        <dbReference type="ARBA" id="ARBA00017659"/>
    </source>
</evidence>
<dbReference type="PANTHER" id="PTHR10571">
    <property type="entry name" value="UDP-N-ACETYLGLUCOSAMINE--DOLICHYL-PHOSPHATE N-ACETYLGLUCOSAMINEPHOSPHOTRANSFERASE"/>
    <property type="match status" value="1"/>
</dbReference>
<feature type="transmembrane region" description="Helical" evidence="22">
    <location>
        <begin position="20"/>
        <end position="39"/>
    </location>
</feature>
<evidence type="ECO:0000256" key="14">
    <source>
        <dbReference type="ARBA" id="ARBA00022989"/>
    </source>
</evidence>
<dbReference type="InterPro" id="IPR000715">
    <property type="entry name" value="Glycosyl_transferase_4"/>
</dbReference>
<evidence type="ECO:0000256" key="21">
    <source>
        <dbReference type="SAM" id="MobiDB-lite"/>
    </source>
</evidence>
<evidence type="ECO:0000256" key="2">
    <source>
        <dbReference type="ARBA" id="ARBA00004477"/>
    </source>
</evidence>
<sequence length="652" mass="73866">MIFLGFADDVLNLKWRHKLFLPTISSLPLLTVYLVNFNSTTIIVPKPFRVLLGFDLNVGILYYVYMGMLAVFCTNAINILAGINGLEVGQSWVICVSVLIHNFLELGGSQHQAHVFSIYFMMPFLGVCSALLYYNWYPSRVFVGDTFCYFAGMTFAVVAILAHFSKTMMLFFIPQVFNFLYSTPQLFRLVPCPRHRLPSYDGKTDKISMSYTKFKTKDLKLLGRLFLFIFKTFYIIDVKETMEDGESYTQINNLTLINLVLKFFGPMNEQYAVIIILLLQSLEGGREDVRSHSGKVDSWRLSCEARWFGTLVAQQPLPPSLPSWRERVPDSLAGEVLLLTSSTKGRDERSHQSRYPLAPTKKAENSTTTSNLLSDIHKVNKKRQSREVEVNEDDEQNAFQVVSTPLIKRTCRRRERDGLDPEGVSDRKRTAGAKEEQPDRKRFPSPEVVADGDVSGTDDMPFLIPSGWSTPDLTEEKAFTRRGVDPAKYFKVMDPTGIKYACSRCGVVFPGLHELDTHWLRNHGRAVANWTTLGKIFPAHTAFLRIRPILEAHQASLRSHHFVDTQRDVRTWSSENISCGSFEAAQCSGISGPCTWNSFGRPSTLFPEMLLDNLDRSLRESRASFDPVNPLDLSQSCLPLEPSHNVLTSLQT</sequence>